<proteinExistence type="predicted"/>
<dbReference type="SMART" id="SM01111">
    <property type="entry name" value="CVNH"/>
    <property type="match status" value="1"/>
</dbReference>
<organism evidence="3">
    <name type="scientific">Symploca sp. SIO1C4</name>
    <dbReference type="NCBI Taxonomy" id="2607765"/>
    <lineage>
        <taxon>Bacteria</taxon>
        <taxon>Bacillati</taxon>
        <taxon>Cyanobacteriota</taxon>
        <taxon>Cyanophyceae</taxon>
        <taxon>Coleofasciculales</taxon>
        <taxon>Coleofasciculaceae</taxon>
        <taxon>Symploca</taxon>
    </lineage>
</organism>
<gene>
    <name evidence="3" type="ORF">F6J89_17000</name>
</gene>
<feature type="chain" id="PRO_5025377139" description="Cyanovirin-N domain-containing protein" evidence="1">
    <location>
        <begin position="35"/>
        <end position="135"/>
    </location>
</feature>
<sequence>MNKMTKLGNILKKTMKLMSLLALIFSLYQFPALAGDFSKTCKNISLENETIVEAQCKRISGNFVPAAVNLNNCIENRNGGLRFGGDKFIFTCKPPLLYDETGLTASCRNYDGNYVPSLLNLDEGITNNDGLLECD</sequence>
<dbReference type="EMBL" id="JAAHFQ010000339">
    <property type="protein sequence ID" value="NER29271.1"/>
    <property type="molecule type" value="Genomic_DNA"/>
</dbReference>
<comment type="caution">
    <text evidence="3">The sequence shown here is derived from an EMBL/GenBank/DDBJ whole genome shotgun (WGS) entry which is preliminary data.</text>
</comment>
<feature type="signal peptide" evidence="1">
    <location>
        <begin position="1"/>
        <end position="34"/>
    </location>
</feature>
<evidence type="ECO:0000259" key="2">
    <source>
        <dbReference type="SMART" id="SM01111"/>
    </source>
</evidence>
<dbReference type="AlphaFoldDB" id="A0A6B3NHZ8"/>
<evidence type="ECO:0000313" key="3">
    <source>
        <dbReference type="EMBL" id="NER29271.1"/>
    </source>
</evidence>
<dbReference type="Gene3D" id="2.30.60.10">
    <property type="entry name" value="Cyanovirin-N"/>
    <property type="match status" value="1"/>
</dbReference>
<keyword evidence="1" id="KW-0732">Signal</keyword>
<name>A0A6B3NHZ8_9CYAN</name>
<protein>
    <recommendedName>
        <fullName evidence="2">Cyanovirin-N domain-containing protein</fullName>
    </recommendedName>
</protein>
<dbReference type="InterPro" id="IPR011058">
    <property type="entry name" value="Cyanovirin-N"/>
</dbReference>
<accession>A0A6B3NHZ8</accession>
<feature type="domain" description="Cyanovirin-N" evidence="2">
    <location>
        <begin position="36"/>
        <end position="134"/>
    </location>
</feature>
<reference evidence="3" key="1">
    <citation type="submission" date="2019-11" db="EMBL/GenBank/DDBJ databases">
        <title>Genomic insights into an expanded diversity of filamentous marine cyanobacteria reveals the extraordinary biosynthetic potential of Moorea and Okeania.</title>
        <authorList>
            <person name="Ferreira Leao T."/>
            <person name="Wang M."/>
            <person name="Moss N."/>
            <person name="Da Silva R."/>
            <person name="Sanders J."/>
            <person name="Nurk S."/>
            <person name="Gurevich A."/>
            <person name="Humphrey G."/>
            <person name="Reher R."/>
            <person name="Zhu Q."/>
            <person name="Belda-Ferre P."/>
            <person name="Glukhov E."/>
            <person name="Rex R."/>
            <person name="Dorrestein P.C."/>
            <person name="Knight R."/>
            <person name="Pevzner P."/>
            <person name="Gerwick W.H."/>
            <person name="Gerwick L."/>
        </authorList>
    </citation>
    <scope>NUCLEOTIDE SEQUENCE</scope>
    <source>
        <strain evidence="3">SIO1C4</strain>
    </source>
</reference>
<evidence type="ECO:0000256" key="1">
    <source>
        <dbReference type="SAM" id="SignalP"/>
    </source>
</evidence>
<dbReference type="SUPFAM" id="SSF51322">
    <property type="entry name" value="Cyanovirin-N"/>
    <property type="match status" value="1"/>
</dbReference>
<dbReference type="InterPro" id="IPR036673">
    <property type="entry name" value="Cyanovirin-N_sf"/>
</dbReference>
<dbReference type="Pfam" id="PF08881">
    <property type="entry name" value="CVNH"/>
    <property type="match status" value="1"/>
</dbReference>